<dbReference type="STRING" id="84724.SAMN04488564_107274"/>
<name>A0A1I6F2N2_9PSEU</name>
<accession>A0A1I6F2N2</accession>
<dbReference type="OrthoDB" id="3694024at2"/>
<dbReference type="EMBL" id="FOYL01000007">
    <property type="protein sequence ID" value="SFR24027.1"/>
    <property type="molecule type" value="Genomic_DNA"/>
</dbReference>
<dbReference type="AlphaFoldDB" id="A0A1I6F2N2"/>
<feature type="chain" id="PRO_5039515753" evidence="1">
    <location>
        <begin position="33"/>
        <end position="150"/>
    </location>
</feature>
<evidence type="ECO:0000256" key="1">
    <source>
        <dbReference type="SAM" id="SignalP"/>
    </source>
</evidence>
<feature type="signal peptide" evidence="1">
    <location>
        <begin position="1"/>
        <end position="32"/>
    </location>
</feature>
<sequence length="150" mass="16415">MQTFTPKRSAFFARTGAITAVVLLALTGMATAANATCTPVGNWTGYVTRTDGDHPTKLQFKANGKVFVTNEQNTTTQGTWWSTGVNKFHYKFRGEKVYDENGAYFAYVDFDQDAVQSGPDNFTSSGPSTFFLADGMNLGTSNITFTMTRV</sequence>
<keyword evidence="1" id="KW-0732">Signal</keyword>
<evidence type="ECO:0000313" key="3">
    <source>
        <dbReference type="Proteomes" id="UP000198583"/>
    </source>
</evidence>
<reference evidence="3" key="1">
    <citation type="submission" date="2016-10" db="EMBL/GenBank/DDBJ databases">
        <authorList>
            <person name="Varghese N."/>
            <person name="Submissions S."/>
        </authorList>
    </citation>
    <scope>NUCLEOTIDE SEQUENCE [LARGE SCALE GENOMIC DNA]</scope>
    <source>
        <strain evidence="3">DSM 44232</strain>
    </source>
</reference>
<protein>
    <submittedName>
        <fullName evidence="2">Uncharacterized protein</fullName>
    </submittedName>
</protein>
<proteinExistence type="predicted"/>
<dbReference type="RefSeq" id="WP_143138811.1">
    <property type="nucleotide sequence ID" value="NZ_FOYL01000007.1"/>
</dbReference>
<organism evidence="2 3">
    <name type="scientific">Lentzea waywayandensis</name>
    <dbReference type="NCBI Taxonomy" id="84724"/>
    <lineage>
        <taxon>Bacteria</taxon>
        <taxon>Bacillati</taxon>
        <taxon>Actinomycetota</taxon>
        <taxon>Actinomycetes</taxon>
        <taxon>Pseudonocardiales</taxon>
        <taxon>Pseudonocardiaceae</taxon>
        <taxon>Lentzea</taxon>
    </lineage>
</organism>
<gene>
    <name evidence="2" type="ORF">SAMN04488564_107274</name>
</gene>
<keyword evidence="3" id="KW-1185">Reference proteome</keyword>
<dbReference type="Proteomes" id="UP000198583">
    <property type="component" value="Unassembled WGS sequence"/>
</dbReference>
<evidence type="ECO:0000313" key="2">
    <source>
        <dbReference type="EMBL" id="SFR24027.1"/>
    </source>
</evidence>